<dbReference type="OrthoDB" id="9788195at2"/>
<feature type="transmembrane region" description="Helical" evidence="1">
    <location>
        <begin position="235"/>
        <end position="257"/>
    </location>
</feature>
<keyword evidence="1" id="KW-0812">Transmembrane</keyword>
<comment type="caution">
    <text evidence="2">The sequence shown here is derived from an EMBL/GenBank/DDBJ whole genome shotgun (WGS) entry which is preliminary data.</text>
</comment>
<evidence type="ECO:0000256" key="1">
    <source>
        <dbReference type="SAM" id="Phobius"/>
    </source>
</evidence>
<dbReference type="Pfam" id="PF06182">
    <property type="entry name" value="ABC2_membrane_6"/>
    <property type="match status" value="1"/>
</dbReference>
<feature type="transmembrane region" description="Helical" evidence="1">
    <location>
        <begin position="29"/>
        <end position="50"/>
    </location>
</feature>
<keyword evidence="1" id="KW-1133">Transmembrane helix</keyword>
<proteinExistence type="predicted"/>
<feature type="transmembrane region" description="Helical" evidence="1">
    <location>
        <begin position="62"/>
        <end position="83"/>
    </location>
</feature>
<gene>
    <name evidence="2" type="ORF">EDC19_1906</name>
</gene>
<feature type="transmembrane region" description="Helical" evidence="1">
    <location>
        <begin position="146"/>
        <end position="174"/>
    </location>
</feature>
<reference evidence="2 3" key="1">
    <citation type="submission" date="2019-03" db="EMBL/GenBank/DDBJ databases">
        <title>Genomic Encyclopedia of Type Strains, Phase IV (KMG-IV): sequencing the most valuable type-strain genomes for metagenomic binning, comparative biology and taxonomic classification.</title>
        <authorList>
            <person name="Goeker M."/>
        </authorList>
    </citation>
    <scope>NUCLEOTIDE SEQUENCE [LARGE SCALE GENOMIC DNA]</scope>
    <source>
        <strain evidence="2 3">DSM 24176</strain>
    </source>
</reference>
<dbReference type="EMBL" id="SMGQ01000013">
    <property type="protein sequence ID" value="TCK92751.1"/>
    <property type="molecule type" value="Genomic_DNA"/>
</dbReference>
<dbReference type="RefSeq" id="WP_132282610.1">
    <property type="nucleotide sequence ID" value="NZ_SMGQ01000013.1"/>
</dbReference>
<dbReference type="PANTHER" id="PTHR36833:SF1">
    <property type="entry name" value="INTEGRAL MEMBRANE TRANSPORT PROTEIN"/>
    <property type="match status" value="1"/>
</dbReference>
<evidence type="ECO:0000313" key="3">
    <source>
        <dbReference type="Proteomes" id="UP000294545"/>
    </source>
</evidence>
<dbReference type="AlphaFoldDB" id="A0A4V2Q083"/>
<name>A0A4V2Q083_9FIRM</name>
<sequence>MDMLKLYMAFAKINFISQMEYRLDYFFRMVSKILGWGTGFIMIFILLNQFNTLGEWNTYEVIFLYALHILTYSIAATFVMGPFSNLEKNIRSGEFDEVLTRPVNPLFYYVFRKVSAGYTSNYILCIGLFMICFNQLDITLNVTQLIVFIITIIGGSLIQGAAFMIMCIPAFWVVKSKSIFRLFYQSLSDFSQYPLSIYNKSIQGILTFVFPYAFINFYPSQYFLEKTDGVFFHPSFMFLTPLLGVLLILVAYIFWLIGINNYKSTGS</sequence>
<organism evidence="2 3">
    <name type="scientific">Natranaerovirga hydrolytica</name>
    <dbReference type="NCBI Taxonomy" id="680378"/>
    <lineage>
        <taxon>Bacteria</taxon>
        <taxon>Bacillati</taxon>
        <taxon>Bacillota</taxon>
        <taxon>Clostridia</taxon>
        <taxon>Lachnospirales</taxon>
        <taxon>Natranaerovirgaceae</taxon>
        <taxon>Natranaerovirga</taxon>
    </lineage>
</organism>
<evidence type="ECO:0000313" key="2">
    <source>
        <dbReference type="EMBL" id="TCK92751.1"/>
    </source>
</evidence>
<dbReference type="PANTHER" id="PTHR36833">
    <property type="entry name" value="SLR0610 PROTEIN-RELATED"/>
    <property type="match status" value="1"/>
</dbReference>
<dbReference type="Proteomes" id="UP000294545">
    <property type="component" value="Unassembled WGS sequence"/>
</dbReference>
<feature type="transmembrane region" description="Helical" evidence="1">
    <location>
        <begin position="195"/>
        <end position="215"/>
    </location>
</feature>
<keyword evidence="3" id="KW-1185">Reference proteome</keyword>
<feature type="transmembrane region" description="Helical" evidence="1">
    <location>
        <begin position="122"/>
        <end position="140"/>
    </location>
</feature>
<protein>
    <submittedName>
        <fullName evidence="2">ABC-2 type transport system permease protein</fullName>
    </submittedName>
</protein>
<accession>A0A4V2Q083</accession>
<dbReference type="InterPro" id="IPR010390">
    <property type="entry name" value="ABC-2_transporter-like"/>
</dbReference>
<keyword evidence="1" id="KW-0472">Membrane</keyword>